<reference evidence="4" key="1">
    <citation type="submission" date="2023-07" db="EMBL/GenBank/DDBJ databases">
        <title>30 novel species of actinomycetes from the DSMZ collection.</title>
        <authorList>
            <person name="Nouioui I."/>
        </authorList>
    </citation>
    <scope>NUCLEOTIDE SEQUENCE [LARGE SCALE GENOMIC DNA]</scope>
    <source>
        <strain evidence="4">DSM 42041</strain>
    </source>
</reference>
<feature type="region of interest" description="Disordered" evidence="1">
    <location>
        <begin position="1"/>
        <end position="21"/>
    </location>
</feature>
<name>A0ABU2NQ86_9ACTN</name>
<evidence type="ECO:0000256" key="1">
    <source>
        <dbReference type="SAM" id="MobiDB-lite"/>
    </source>
</evidence>
<keyword evidence="2" id="KW-0812">Transmembrane</keyword>
<keyword evidence="2" id="KW-1133">Transmembrane helix</keyword>
<organism evidence="3 4">
    <name type="scientific">Streptomyces hazeniae</name>
    <dbReference type="NCBI Taxonomy" id="3075538"/>
    <lineage>
        <taxon>Bacteria</taxon>
        <taxon>Bacillati</taxon>
        <taxon>Actinomycetota</taxon>
        <taxon>Actinomycetes</taxon>
        <taxon>Kitasatosporales</taxon>
        <taxon>Streptomycetaceae</taxon>
        <taxon>Streptomyces</taxon>
    </lineage>
</organism>
<dbReference type="RefSeq" id="WP_311672957.1">
    <property type="nucleotide sequence ID" value="NZ_JAVREQ010000007.1"/>
</dbReference>
<dbReference type="InterPro" id="IPR022062">
    <property type="entry name" value="DUF3618"/>
</dbReference>
<evidence type="ECO:0000256" key="2">
    <source>
        <dbReference type="SAM" id="Phobius"/>
    </source>
</evidence>
<keyword evidence="2" id="KW-0472">Membrane</keyword>
<dbReference type="Proteomes" id="UP001183414">
    <property type="component" value="Unassembled WGS sequence"/>
</dbReference>
<sequence>MSRASHNGGQTTTASPAELRAEVEHAREQLADTVSQLAAKADIKSRAQRKAHDARARMQHHGRHAADQGGGRQGAMAAAGGGVLLLAVVAALLHKRRRT</sequence>
<evidence type="ECO:0000313" key="3">
    <source>
        <dbReference type="EMBL" id="MDT0379151.1"/>
    </source>
</evidence>
<keyword evidence="4" id="KW-1185">Reference proteome</keyword>
<proteinExistence type="predicted"/>
<feature type="compositionally biased region" description="Basic and acidic residues" evidence="1">
    <location>
        <begin position="41"/>
        <end position="56"/>
    </location>
</feature>
<feature type="transmembrane region" description="Helical" evidence="2">
    <location>
        <begin position="74"/>
        <end position="93"/>
    </location>
</feature>
<comment type="caution">
    <text evidence="3">The sequence shown here is derived from an EMBL/GenBank/DDBJ whole genome shotgun (WGS) entry which is preliminary data.</text>
</comment>
<accession>A0ABU2NQ86</accession>
<dbReference type="EMBL" id="JAVREQ010000007">
    <property type="protein sequence ID" value="MDT0379151.1"/>
    <property type="molecule type" value="Genomic_DNA"/>
</dbReference>
<feature type="compositionally biased region" description="Polar residues" evidence="1">
    <location>
        <begin position="1"/>
        <end position="15"/>
    </location>
</feature>
<gene>
    <name evidence="3" type="ORF">RM572_10280</name>
</gene>
<evidence type="ECO:0000313" key="4">
    <source>
        <dbReference type="Proteomes" id="UP001183414"/>
    </source>
</evidence>
<protein>
    <submittedName>
        <fullName evidence="3">DUF3618 domain-containing protein</fullName>
    </submittedName>
</protein>
<dbReference type="Pfam" id="PF12277">
    <property type="entry name" value="DUF3618"/>
    <property type="match status" value="1"/>
</dbReference>
<feature type="region of interest" description="Disordered" evidence="1">
    <location>
        <begin position="34"/>
        <end position="76"/>
    </location>
</feature>